<evidence type="ECO:0000256" key="9">
    <source>
        <dbReference type="ARBA" id="ARBA00023239"/>
    </source>
</evidence>
<dbReference type="HAMAP" id="MF_01929">
    <property type="entry name" value="PurE_classI"/>
    <property type="match status" value="1"/>
</dbReference>
<proteinExistence type="inferred from homology"/>
<dbReference type="Pfam" id="PF00731">
    <property type="entry name" value="AIRC"/>
    <property type="match status" value="1"/>
</dbReference>
<comment type="caution">
    <text evidence="13">The sequence shown here is derived from an EMBL/GenBank/DDBJ whole genome shotgun (WGS) entry which is preliminary data.</text>
</comment>
<evidence type="ECO:0000256" key="1">
    <source>
        <dbReference type="ARBA" id="ARBA00001244"/>
    </source>
</evidence>
<evidence type="ECO:0000256" key="7">
    <source>
        <dbReference type="ARBA" id="ARBA00022793"/>
    </source>
</evidence>
<keyword evidence="14" id="KW-1185">Reference proteome</keyword>
<sequence>MLLLQQTTLAPKFLLFSKSDFSFKPCSSSLSTRLSFMDKYTKSSSLKQSKKQCQSPVLACQASTDTHDTSFRKDDLPVHGVSEVIVGVLGGGQLGRMLCQAASEMAIKVMVLDPLTNCPASAIAYDHMVGSFDDSATVQEFAKRCGVLTVEIEHVDAATMEKLEQQGVDCQPKASTIRIIQDKYLQKVHFSRHGIPLPDFMQIDDLEGAKRAGDLFGYPLMLKSKRLAYDGRGNAVAKSEEELSSAVNALGGFDRGLYVEKWTPFVKELAVIVARGRDNSISCYPVVETIHNIVASLIADIESCRENICHVVKAPADIPWKIRKLATDVACKAVSSLEGAGVFAVELFLTKDGQILLNEVAPRPHNSGHHTIESCYTSQFEQHLRAVLGLPLGDPSMKTPAAIMYNLLGEDELHSITYMKHMPIFCENCGPISGNRKGEPGFHLAHQLIGRALSIQGASVHWYDKPEMRKQRKMGHITIAGPSMSIVEAQLKSMLKEEGSESQTAVTPRVGIIMGSDSDLPIMKDAARILTLFGVPHEVRIVSAHRTPEMMFSYALSAQDQGIQIIIAGAGGMVASLTPLPVIGVPVCASALDGMDSLLSIVQMPRGVPVATVAINNATNAGLLAVRMLGVGDTDLLARMSQYQEDTRDDVLKKAEKLQTDGWETYLNP</sequence>
<evidence type="ECO:0000256" key="3">
    <source>
        <dbReference type="ARBA" id="ARBA00006114"/>
    </source>
</evidence>
<dbReference type="InterPro" id="IPR016301">
    <property type="entry name" value="Ade2_fungi/plant"/>
</dbReference>
<keyword evidence="8 11" id="KW-0067">ATP-binding</keyword>
<dbReference type="InterPro" id="IPR011761">
    <property type="entry name" value="ATP-grasp"/>
</dbReference>
<dbReference type="GO" id="GO:0005524">
    <property type="term" value="F:ATP binding"/>
    <property type="evidence" value="ECO:0007669"/>
    <property type="project" value="UniProtKB-UniRule"/>
</dbReference>
<evidence type="ECO:0000256" key="4">
    <source>
        <dbReference type="ARBA" id="ARBA00012329"/>
    </source>
</evidence>
<comment type="pathway">
    <text evidence="2">Purine metabolism; IMP biosynthesis via de novo pathway; 5-amino-1-(5-phospho-D-ribosyl)imidazole-4-carboxylate from 5-amino-1-(5-phospho-D-ribosyl)imidazole (carboxylase route): step 1/1.</text>
</comment>
<comment type="similarity">
    <text evidence="3">In the C-terminal section; belongs to the AIR carboxylase family. Class I subfamily.</text>
</comment>
<dbReference type="GO" id="GO:0006189">
    <property type="term" value="P:'de novo' IMP biosynthetic process"/>
    <property type="evidence" value="ECO:0007669"/>
    <property type="project" value="InterPro"/>
</dbReference>
<protein>
    <recommendedName>
        <fullName evidence="4">phosphoribosylaminoimidazole carboxylase</fullName>
        <ecNumber evidence="4">4.1.1.21</ecNumber>
    </recommendedName>
    <alternativeName>
        <fullName evidence="10">AIR carboxylase</fullName>
    </alternativeName>
</protein>
<evidence type="ECO:0000256" key="10">
    <source>
        <dbReference type="ARBA" id="ARBA00031607"/>
    </source>
</evidence>
<name>A0A8X8BZG9_POPTO</name>
<dbReference type="InterPro" id="IPR005875">
    <property type="entry name" value="PurK"/>
</dbReference>
<dbReference type="InterPro" id="IPR054350">
    <property type="entry name" value="PurT/PurK_preATP-grasp"/>
</dbReference>
<dbReference type="InterPro" id="IPR033747">
    <property type="entry name" value="PurE_ClassI"/>
</dbReference>
<evidence type="ECO:0000259" key="12">
    <source>
        <dbReference type="PROSITE" id="PS50975"/>
    </source>
</evidence>
<dbReference type="InterPro" id="IPR040686">
    <property type="entry name" value="PurK_C"/>
</dbReference>
<evidence type="ECO:0000313" key="13">
    <source>
        <dbReference type="EMBL" id="KAG6737344.1"/>
    </source>
</evidence>
<dbReference type="GO" id="GO:0046872">
    <property type="term" value="F:metal ion binding"/>
    <property type="evidence" value="ECO:0007669"/>
    <property type="project" value="InterPro"/>
</dbReference>
<keyword evidence="9" id="KW-0456">Lyase</keyword>
<evidence type="ECO:0000313" key="14">
    <source>
        <dbReference type="Proteomes" id="UP000886885"/>
    </source>
</evidence>
<feature type="domain" description="ATP-grasp" evidence="12">
    <location>
        <begin position="187"/>
        <end position="388"/>
    </location>
</feature>
<comment type="catalytic activity">
    <reaction evidence="1">
        <text>5-amino-1-(5-phospho-D-ribosyl)imidazole-4-carboxylate + H(+) = 5-amino-1-(5-phospho-beta-D-ribosyl)imidazole + CO2</text>
        <dbReference type="Rhea" id="RHEA:10792"/>
        <dbReference type="ChEBI" id="CHEBI:15378"/>
        <dbReference type="ChEBI" id="CHEBI:16526"/>
        <dbReference type="ChEBI" id="CHEBI:77657"/>
        <dbReference type="ChEBI" id="CHEBI:137981"/>
        <dbReference type="EC" id="4.1.1.21"/>
    </reaction>
</comment>
<dbReference type="InterPro" id="IPR000031">
    <property type="entry name" value="PurE_dom"/>
</dbReference>
<evidence type="ECO:0000256" key="2">
    <source>
        <dbReference type="ARBA" id="ARBA00004747"/>
    </source>
</evidence>
<dbReference type="PROSITE" id="PS50975">
    <property type="entry name" value="ATP_GRASP"/>
    <property type="match status" value="1"/>
</dbReference>
<dbReference type="HAMAP" id="MF_01928">
    <property type="entry name" value="PurK"/>
    <property type="match status" value="1"/>
</dbReference>
<dbReference type="Proteomes" id="UP000886885">
    <property type="component" value="Chromosome 19D"/>
</dbReference>
<dbReference type="FunFam" id="3.40.50.20:FF:000024">
    <property type="entry name" value="Phosphoribosylaminoimidazole carboxylase family protein / AIR carboxylase family protein"/>
    <property type="match status" value="1"/>
</dbReference>
<dbReference type="NCBIfam" id="NF004679">
    <property type="entry name" value="PRK06019.1-5"/>
    <property type="match status" value="1"/>
</dbReference>
<accession>A0A8X8BZG9</accession>
<dbReference type="FunFam" id="3.30.1490.20:FF:000016">
    <property type="entry name" value="phosphoribosylaminoimidazole carboxylase, chloroplastic"/>
    <property type="match status" value="1"/>
</dbReference>
<dbReference type="PANTHER" id="PTHR11609">
    <property type="entry name" value="PURINE BIOSYNTHESIS PROTEIN 6/7, PUR6/7"/>
    <property type="match status" value="1"/>
</dbReference>
<dbReference type="AlphaFoldDB" id="A0A8X8BZG9"/>
<evidence type="ECO:0000256" key="11">
    <source>
        <dbReference type="PROSITE-ProRule" id="PRU00409"/>
    </source>
</evidence>
<dbReference type="SMART" id="SM01001">
    <property type="entry name" value="AIRC"/>
    <property type="match status" value="1"/>
</dbReference>
<keyword evidence="7" id="KW-0210">Decarboxylase</keyword>
<keyword evidence="5 11" id="KW-0547">Nucleotide-binding</keyword>
<gene>
    <name evidence="13" type="ORF">POTOM_058860</name>
</gene>
<dbReference type="NCBIfam" id="TIGR01162">
    <property type="entry name" value="purE"/>
    <property type="match status" value="1"/>
</dbReference>
<dbReference type="EMBL" id="JAAWWB010000038">
    <property type="protein sequence ID" value="KAG6737344.1"/>
    <property type="molecule type" value="Genomic_DNA"/>
</dbReference>
<dbReference type="PIRSF" id="PIRSF001340">
    <property type="entry name" value="AIR_carboxylase"/>
    <property type="match status" value="1"/>
</dbReference>
<evidence type="ECO:0000256" key="5">
    <source>
        <dbReference type="ARBA" id="ARBA00022741"/>
    </source>
</evidence>
<dbReference type="GO" id="GO:0009507">
    <property type="term" value="C:chloroplast"/>
    <property type="evidence" value="ECO:0007669"/>
    <property type="project" value="TreeGrafter"/>
</dbReference>
<dbReference type="FunFam" id="3.30.470.20:FF:000037">
    <property type="entry name" value="Phosphoribosylaminoimidazole carboxylase, chloroplastic"/>
    <property type="match status" value="1"/>
</dbReference>
<dbReference type="Pfam" id="PF17769">
    <property type="entry name" value="PurK_C"/>
    <property type="match status" value="1"/>
</dbReference>
<dbReference type="GO" id="GO:0004638">
    <property type="term" value="F:phosphoribosylaminoimidazole carboxylase activity"/>
    <property type="evidence" value="ECO:0007669"/>
    <property type="project" value="UniProtKB-EC"/>
</dbReference>
<reference evidence="13" key="1">
    <citation type="journal article" date="2020" name="bioRxiv">
        <title>Hybrid origin of Populus tomentosa Carr. identified through genome sequencing and phylogenomic analysis.</title>
        <authorList>
            <person name="An X."/>
            <person name="Gao K."/>
            <person name="Chen Z."/>
            <person name="Li J."/>
            <person name="Yang X."/>
            <person name="Yang X."/>
            <person name="Zhou J."/>
            <person name="Guo T."/>
            <person name="Zhao T."/>
            <person name="Huang S."/>
            <person name="Miao D."/>
            <person name="Khan W.U."/>
            <person name="Rao P."/>
            <person name="Ye M."/>
            <person name="Lei B."/>
            <person name="Liao W."/>
            <person name="Wang J."/>
            <person name="Ji L."/>
            <person name="Li Y."/>
            <person name="Guo B."/>
            <person name="Mustafa N.S."/>
            <person name="Li S."/>
            <person name="Yun Q."/>
            <person name="Keller S.R."/>
            <person name="Mao J."/>
            <person name="Zhang R."/>
            <person name="Strauss S.H."/>
        </authorList>
    </citation>
    <scope>NUCLEOTIDE SEQUENCE</scope>
    <source>
        <strain evidence="13">GM15</strain>
        <tissue evidence="13">Leaf</tissue>
    </source>
</reference>
<evidence type="ECO:0000256" key="6">
    <source>
        <dbReference type="ARBA" id="ARBA00022755"/>
    </source>
</evidence>
<dbReference type="Pfam" id="PF02222">
    <property type="entry name" value="ATP-grasp"/>
    <property type="match status" value="1"/>
</dbReference>
<dbReference type="OrthoDB" id="15425at2759"/>
<dbReference type="NCBIfam" id="TIGR01161">
    <property type="entry name" value="purK"/>
    <property type="match status" value="1"/>
</dbReference>
<dbReference type="EC" id="4.1.1.21" evidence="4"/>
<dbReference type="InterPro" id="IPR003135">
    <property type="entry name" value="ATP-grasp_carboxylate-amine"/>
</dbReference>
<keyword evidence="6" id="KW-0658">Purine biosynthesis</keyword>
<dbReference type="FunFam" id="3.40.50.1970:FF:000013">
    <property type="entry name" value="Phosphoribosylaminoimidazole carboxylase"/>
    <property type="match status" value="1"/>
</dbReference>
<dbReference type="PANTHER" id="PTHR11609:SF5">
    <property type="entry name" value="PHOSPHORIBOSYLAMINOIMIDAZOLE CARBOXYLASE"/>
    <property type="match status" value="1"/>
</dbReference>
<organism evidence="13 14">
    <name type="scientific">Populus tomentosa</name>
    <name type="common">Chinese white poplar</name>
    <dbReference type="NCBI Taxonomy" id="118781"/>
    <lineage>
        <taxon>Eukaryota</taxon>
        <taxon>Viridiplantae</taxon>
        <taxon>Streptophyta</taxon>
        <taxon>Embryophyta</taxon>
        <taxon>Tracheophyta</taxon>
        <taxon>Spermatophyta</taxon>
        <taxon>Magnoliopsida</taxon>
        <taxon>eudicotyledons</taxon>
        <taxon>Gunneridae</taxon>
        <taxon>Pentapetalae</taxon>
        <taxon>rosids</taxon>
        <taxon>fabids</taxon>
        <taxon>Malpighiales</taxon>
        <taxon>Salicaceae</taxon>
        <taxon>Saliceae</taxon>
        <taxon>Populus</taxon>
    </lineage>
</organism>
<evidence type="ECO:0000256" key="8">
    <source>
        <dbReference type="ARBA" id="ARBA00022840"/>
    </source>
</evidence>
<dbReference type="Pfam" id="PF22660">
    <property type="entry name" value="RS_preATP-grasp-like"/>
    <property type="match status" value="1"/>
</dbReference>